<reference evidence="2 3" key="1">
    <citation type="submission" date="2019-08" db="EMBL/GenBank/DDBJ databases">
        <title>The genome of the soybean aphid Biotype 1, its phylome, world population structure and adaptation to the North American continent.</title>
        <authorList>
            <person name="Giordano R."/>
            <person name="Donthu R.K."/>
            <person name="Hernandez A.G."/>
            <person name="Wright C.L."/>
            <person name="Zimin A.V."/>
        </authorList>
    </citation>
    <scope>NUCLEOTIDE SEQUENCE [LARGE SCALE GENOMIC DNA]</scope>
    <source>
        <tissue evidence="2">Whole aphids</tissue>
    </source>
</reference>
<keyword evidence="1" id="KW-0812">Transmembrane</keyword>
<protein>
    <submittedName>
        <fullName evidence="2">Uncharacterized protein</fullName>
    </submittedName>
</protein>
<evidence type="ECO:0000313" key="2">
    <source>
        <dbReference type="EMBL" id="KAE9545014.1"/>
    </source>
</evidence>
<dbReference type="Proteomes" id="UP000475862">
    <property type="component" value="Unassembled WGS sequence"/>
</dbReference>
<dbReference type="EMBL" id="VYZN01000001">
    <property type="protein sequence ID" value="KAE9545014.1"/>
    <property type="molecule type" value="Genomic_DNA"/>
</dbReference>
<gene>
    <name evidence="2" type="ORF">AGLY_000557</name>
</gene>
<sequence length="210" mass="23425">MIPLFILILLKTFKILNINSKTLVSSFIIMPINSLHLFYTVHQSLIILFSSAQSGIILLIYIIHWFILSRLRRSTSLCVNLRSTRFLDTSLLSGTIGLLTVVVVVNKSLIDCLLALLFGLSSYCVMFVSLVLLITIPVTFPFSMTAAVGCSSTDSRDPSSSVTIKVCAPRIFDSISISASTTGLQNLDSIYKRVEERIYYPMFIVNEKKN</sequence>
<organism evidence="2 3">
    <name type="scientific">Aphis glycines</name>
    <name type="common">Soybean aphid</name>
    <dbReference type="NCBI Taxonomy" id="307491"/>
    <lineage>
        <taxon>Eukaryota</taxon>
        <taxon>Metazoa</taxon>
        <taxon>Ecdysozoa</taxon>
        <taxon>Arthropoda</taxon>
        <taxon>Hexapoda</taxon>
        <taxon>Insecta</taxon>
        <taxon>Pterygota</taxon>
        <taxon>Neoptera</taxon>
        <taxon>Paraneoptera</taxon>
        <taxon>Hemiptera</taxon>
        <taxon>Sternorrhyncha</taxon>
        <taxon>Aphidomorpha</taxon>
        <taxon>Aphidoidea</taxon>
        <taxon>Aphididae</taxon>
        <taxon>Aphidini</taxon>
        <taxon>Aphis</taxon>
        <taxon>Aphis</taxon>
    </lineage>
</organism>
<feature type="transmembrane region" description="Helical" evidence="1">
    <location>
        <begin position="89"/>
        <end position="107"/>
    </location>
</feature>
<feature type="transmembrane region" description="Helical" evidence="1">
    <location>
        <begin position="113"/>
        <end position="134"/>
    </location>
</feature>
<dbReference type="AlphaFoldDB" id="A0A6G0U7G3"/>
<proteinExistence type="predicted"/>
<keyword evidence="3" id="KW-1185">Reference proteome</keyword>
<evidence type="ECO:0000313" key="3">
    <source>
        <dbReference type="Proteomes" id="UP000475862"/>
    </source>
</evidence>
<evidence type="ECO:0000256" key="1">
    <source>
        <dbReference type="SAM" id="Phobius"/>
    </source>
</evidence>
<comment type="caution">
    <text evidence="2">The sequence shown here is derived from an EMBL/GenBank/DDBJ whole genome shotgun (WGS) entry which is preliminary data.</text>
</comment>
<keyword evidence="1" id="KW-0472">Membrane</keyword>
<feature type="transmembrane region" description="Helical" evidence="1">
    <location>
        <begin position="45"/>
        <end position="68"/>
    </location>
</feature>
<keyword evidence="1" id="KW-1133">Transmembrane helix</keyword>
<name>A0A6G0U7G3_APHGL</name>
<feature type="transmembrane region" description="Helical" evidence="1">
    <location>
        <begin position="21"/>
        <end position="39"/>
    </location>
</feature>
<accession>A0A6G0U7G3</accession>